<feature type="signal peptide" evidence="1">
    <location>
        <begin position="1"/>
        <end position="30"/>
    </location>
</feature>
<evidence type="ECO:0000313" key="3">
    <source>
        <dbReference type="Proteomes" id="UP000244527"/>
    </source>
</evidence>
<keyword evidence="3" id="KW-1185">Reference proteome</keyword>
<accession>A0A2S1LG30</accession>
<dbReference type="AlphaFoldDB" id="A0A2S1LG30"/>
<dbReference type="KEGG" id="ffa:FFWV33_14860"/>
<sequence>MINNQIINTKMIKKASLSLGVLLLSVPVLGQGTIKIEHKTKQYLKTETTLNKSKYFNIHNLTSLTDTEFINFKSTYGIASSYRGGRTFDSPMKNQVNGVFPVIKNSFSGVRPVENRVGSGKPGDLFYSDDPNADYSTIDLTSYIDDATNYITNYYKKQEANVPEYVEPLNEPMVHAVDFYPEGRLTPKKYITSKIDIIITKICELHRELGKKIHAAPEFAKK</sequence>
<organism evidence="2 3">
    <name type="scientific">Flavobacterium faecale</name>
    <dbReference type="NCBI Taxonomy" id="1355330"/>
    <lineage>
        <taxon>Bacteria</taxon>
        <taxon>Pseudomonadati</taxon>
        <taxon>Bacteroidota</taxon>
        <taxon>Flavobacteriia</taxon>
        <taxon>Flavobacteriales</taxon>
        <taxon>Flavobacteriaceae</taxon>
        <taxon>Flavobacterium</taxon>
    </lineage>
</organism>
<dbReference type="EMBL" id="CP020918">
    <property type="protein sequence ID" value="AWG22714.1"/>
    <property type="molecule type" value="Genomic_DNA"/>
</dbReference>
<evidence type="ECO:0000313" key="2">
    <source>
        <dbReference type="EMBL" id="AWG22714.1"/>
    </source>
</evidence>
<keyword evidence="1" id="KW-0732">Signal</keyword>
<reference evidence="2 3" key="1">
    <citation type="submission" date="2017-04" db="EMBL/GenBank/DDBJ databases">
        <title>Compelte genome sequence of WV33.</title>
        <authorList>
            <person name="Lee P.C."/>
        </authorList>
    </citation>
    <scope>NUCLEOTIDE SEQUENCE [LARGE SCALE GENOMIC DNA]</scope>
    <source>
        <strain evidence="2 3">WV33</strain>
    </source>
</reference>
<dbReference type="Gene3D" id="3.20.20.80">
    <property type="entry name" value="Glycosidases"/>
    <property type="match status" value="1"/>
</dbReference>
<evidence type="ECO:0000256" key="1">
    <source>
        <dbReference type="SAM" id="SignalP"/>
    </source>
</evidence>
<dbReference type="Proteomes" id="UP000244527">
    <property type="component" value="Chromosome"/>
</dbReference>
<protein>
    <submittedName>
        <fullName evidence="2">Uncharacterized protein</fullName>
    </submittedName>
</protein>
<name>A0A2S1LG30_9FLAO</name>
<proteinExistence type="predicted"/>
<dbReference type="RefSeq" id="WP_108741631.1">
    <property type="nucleotide sequence ID" value="NZ_CP020918.1"/>
</dbReference>
<gene>
    <name evidence="2" type="ORF">FFWV33_14860</name>
</gene>
<feature type="chain" id="PRO_5015534688" evidence="1">
    <location>
        <begin position="31"/>
        <end position="222"/>
    </location>
</feature>